<dbReference type="InterPro" id="IPR036859">
    <property type="entry name" value="CAP-Gly_dom_sf"/>
</dbReference>
<accession>A0A8X6GKZ6</accession>
<name>A0A8X6GKZ6_TRICU</name>
<dbReference type="EMBL" id="BMAO01002964">
    <property type="protein sequence ID" value="GFQ84688.1"/>
    <property type="molecule type" value="Genomic_DNA"/>
</dbReference>
<dbReference type="InterPro" id="IPR028750">
    <property type="entry name" value="CEP350/CC187"/>
</dbReference>
<protein>
    <submittedName>
        <fullName evidence="3">CAP-Gly domain-containing protein</fullName>
    </submittedName>
</protein>
<dbReference type="SUPFAM" id="SSF74924">
    <property type="entry name" value="Cap-Gly domain"/>
    <property type="match status" value="1"/>
</dbReference>
<feature type="region of interest" description="Disordered" evidence="1">
    <location>
        <begin position="299"/>
        <end position="335"/>
    </location>
</feature>
<feature type="domain" description="CAP-Gly" evidence="2">
    <location>
        <begin position="25"/>
        <end position="67"/>
    </location>
</feature>
<reference evidence="3" key="1">
    <citation type="submission" date="2020-07" db="EMBL/GenBank/DDBJ databases">
        <title>Multicomponent nature underlies the extraordinary mechanical properties of spider dragline silk.</title>
        <authorList>
            <person name="Kono N."/>
            <person name="Nakamura H."/>
            <person name="Mori M."/>
            <person name="Yoshida Y."/>
            <person name="Ohtoshi R."/>
            <person name="Malay A.D."/>
            <person name="Moran D.A.P."/>
            <person name="Tomita M."/>
            <person name="Numata K."/>
            <person name="Arakawa K."/>
        </authorList>
    </citation>
    <scope>NUCLEOTIDE SEQUENCE</scope>
</reference>
<dbReference type="GO" id="GO:0005813">
    <property type="term" value="C:centrosome"/>
    <property type="evidence" value="ECO:0007669"/>
    <property type="project" value="InterPro"/>
</dbReference>
<dbReference type="AlphaFoldDB" id="A0A8X6GKZ6"/>
<dbReference type="PANTHER" id="PTHR13958">
    <property type="entry name" value="CENTROSOME-ASSOCIATED PROTEIN 350"/>
    <property type="match status" value="1"/>
</dbReference>
<dbReference type="GO" id="GO:0034453">
    <property type="term" value="P:microtubule anchoring"/>
    <property type="evidence" value="ECO:0007669"/>
    <property type="project" value="InterPro"/>
</dbReference>
<dbReference type="SMART" id="SM01052">
    <property type="entry name" value="CAP_GLY"/>
    <property type="match status" value="1"/>
</dbReference>
<dbReference type="PROSITE" id="PS50245">
    <property type="entry name" value="CAP_GLY_2"/>
    <property type="match status" value="1"/>
</dbReference>
<organism evidence="3 4">
    <name type="scientific">Trichonephila clavata</name>
    <name type="common">Joro spider</name>
    <name type="synonym">Nephila clavata</name>
    <dbReference type="NCBI Taxonomy" id="2740835"/>
    <lineage>
        <taxon>Eukaryota</taxon>
        <taxon>Metazoa</taxon>
        <taxon>Ecdysozoa</taxon>
        <taxon>Arthropoda</taxon>
        <taxon>Chelicerata</taxon>
        <taxon>Arachnida</taxon>
        <taxon>Araneae</taxon>
        <taxon>Araneomorphae</taxon>
        <taxon>Entelegynae</taxon>
        <taxon>Araneoidea</taxon>
        <taxon>Nephilidae</taxon>
        <taxon>Trichonephila</taxon>
    </lineage>
</organism>
<dbReference type="OrthoDB" id="2130750at2759"/>
<evidence type="ECO:0000313" key="4">
    <source>
        <dbReference type="Proteomes" id="UP000887116"/>
    </source>
</evidence>
<dbReference type="PANTHER" id="PTHR13958:SF3">
    <property type="entry name" value="CAP-GLY DOMAIN-CONTAINING PROTEIN-RELATED"/>
    <property type="match status" value="1"/>
</dbReference>
<feature type="compositionally biased region" description="Basic and acidic residues" evidence="1">
    <location>
        <begin position="414"/>
        <end position="427"/>
    </location>
</feature>
<keyword evidence="4" id="KW-1185">Reference proteome</keyword>
<feature type="compositionally biased region" description="Basic residues" evidence="1">
    <location>
        <begin position="543"/>
        <end position="555"/>
    </location>
</feature>
<dbReference type="Gene3D" id="2.30.30.190">
    <property type="entry name" value="CAP Gly-rich-like domain"/>
    <property type="match status" value="1"/>
</dbReference>
<sequence>MGNFKLDDRIKVIGKNVKGKIAFIGKTHFTDGVMFGVVLDKPKGRNNGTVGDVNYFTCSENHGVFVRSCQLETDDGESSDCSDSSARDVARPAYPNYLKHSSKIHRKFKHHSRHKEQASKAKTVLKQNIQPRKKQPQTLGEIKINTVKKGNCISEPKLAGIQQSPRRQRRIEIDEELGFLVKKLNERNQQINVVHQNLKKIKTYLRWSRRFDAKRDPMRILLDNVIDTVINSVEETIDEGEVGMCHNYPKEYKELEKENSSLIQQVWDLEKRNRTLTQCMTQIRDILLGSWIRSQALIKSKSKRDRKKNVEKENNKNKRGSSSPKKEGNNLRDSHKKNKQALNANLLSEAQEHIEFECVKKHPEVLKNDLEKPGFQFSDAKKGYSKEVNIKHESEFVRKTNLTLENSKTNHKQSTKEEINEKFRENDSSTFQKALRSPKKMFRIEPYNKTSSKNTHVLEELNNPAKEVFDLISNIMSKIEEAEQKETSTKNSSLSEIQESNLIESAAIFKKCTVLSDSDKIKKETNIWYGSRSENNFKLSRSGFRRKKRSPRKHMYSTPANERKRLVSDPSEI</sequence>
<gene>
    <name evidence="3" type="primary">AVEN_134668_1</name>
    <name evidence="3" type="ORF">TNCT_629601</name>
</gene>
<dbReference type="Proteomes" id="UP000887116">
    <property type="component" value="Unassembled WGS sequence"/>
</dbReference>
<dbReference type="InterPro" id="IPR000938">
    <property type="entry name" value="CAP-Gly_domain"/>
</dbReference>
<comment type="caution">
    <text evidence="3">The sequence shown here is derived from an EMBL/GenBank/DDBJ whole genome shotgun (WGS) entry which is preliminary data.</text>
</comment>
<proteinExistence type="predicted"/>
<dbReference type="Pfam" id="PF01302">
    <property type="entry name" value="CAP_GLY"/>
    <property type="match status" value="1"/>
</dbReference>
<feature type="region of interest" description="Disordered" evidence="1">
    <location>
        <begin position="408"/>
        <end position="430"/>
    </location>
</feature>
<feature type="compositionally biased region" description="Basic and acidic residues" evidence="1">
    <location>
        <begin position="324"/>
        <end position="333"/>
    </location>
</feature>
<evidence type="ECO:0000313" key="3">
    <source>
        <dbReference type="EMBL" id="GFQ84688.1"/>
    </source>
</evidence>
<evidence type="ECO:0000256" key="1">
    <source>
        <dbReference type="SAM" id="MobiDB-lite"/>
    </source>
</evidence>
<evidence type="ECO:0000259" key="2">
    <source>
        <dbReference type="PROSITE" id="PS50245"/>
    </source>
</evidence>
<dbReference type="GO" id="GO:0008017">
    <property type="term" value="F:microtubule binding"/>
    <property type="evidence" value="ECO:0007669"/>
    <property type="project" value="InterPro"/>
</dbReference>
<feature type="region of interest" description="Disordered" evidence="1">
    <location>
        <begin position="539"/>
        <end position="573"/>
    </location>
</feature>